<organism evidence="2 3">
    <name type="scientific">Hymenobacter lapidarius</name>
    <dbReference type="NCBI Taxonomy" id="1908237"/>
    <lineage>
        <taxon>Bacteria</taxon>
        <taxon>Pseudomonadati</taxon>
        <taxon>Bacteroidota</taxon>
        <taxon>Cytophagia</taxon>
        <taxon>Cytophagales</taxon>
        <taxon>Hymenobacteraceae</taxon>
        <taxon>Hymenobacter</taxon>
    </lineage>
</organism>
<dbReference type="STRING" id="1908237.BEN47_11685"/>
<dbReference type="InterPro" id="IPR043766">
    <property type="entry name" value="BfmA-like"/>
</dbReference>
<reference evidence="2 3" key="1">
    <citation type="submission" date="2016-08" db="EMBL/GenBank/DDBJ databases">
        <title>Hymenobacter coccineus sp. nov., Hymenobacter lapidarius sp. nov. and Hymenobacter glacialis sp. nov., isolated from Antarctic soil.</title>
        <authorList>
            <person name="Sedlacek I."/>
            <person name="Kralova S."/>
            <person name="Kyrova K."/>
            <person name="Maslanova I."/>
            <person name="Stankova E."/>
            <person name="Vrbovska V."/>
            <person name="Nemec M."/>
            <person name="Bartak M."/>
            <person name="Svec P."/>
            <person name="Busse H.-J."/>
            <person name="Pantucek R."/>
        </authorList>
    </citation>
    <scope>NUCLEOTIDE SEQUENCE [LARGE SCALE GENOMIC DNA]</scope>
    <source>
        <strain evidence="2 3">CCM 8643</strain>
    </source>
</reference>
<evidence type="ECO:0000313" key="3">
    <source>
        <dbReference type="Proteomes" id="UP000176294"/>
    </source>
</evidence>
<comment type="caution">
    <text evidence="2">The sequence shown here is derived from an EMBL/GenBank/DDBJ whole genome shotgun (WGS) entry which is preliminary data.</text>
</comment>
<protein>
    <recommendedName>
        <fullName evidence="4">Mobilization protein</fullName>
    </recommendedName>
</protein>
<evidence type="ECO:0000313" key="2">
    <source>
        <dbReference type="EMBL" id="OGX87135.1"/>
    </source>
</evidence>
<dbReference type="RefSeq" id="WP_070726518.1">
    <property type="nucleotide sequence ID" value="NZ_MDZB01000092.1"/>
</dbReference>
<feature type="compositionally biased region" description="Basic and acidic residues" evidence="1">
    <location>
        <begin position="315"/>
        <end position="339"/>
    </location>
</feature>
<dbReference type="OrthoDB" id="1404627at2"/>
<proteinExistence type="predicted"/>
<keyword evidence="3" id="KW-1185">Reference proteome</keyword>
<evidence type="ECO:0008006" key="4">
    <source>
        <dbReference type="Google" id="ProtNLM"/>
    </source>
</evidence>
<dbReference type="AlphaFoldDB" id="A0A1G1T8F9"/>
<gene>
    <name evidence="2" type="ORF">BEN47_11685</name>
</gene>
<feature type="compositionally biased region" description="Polar residues" evidence="1">
    <location>
        <begin position="298"/>
        <end position="314"/>
    </location>
</feature>
<accession>A0A1G1T8F9</accession>
<sequence length="339" mass="37667">MYVKLINPATHGQAAYNNSGSSAQTLNYLKQETGKDGQEAAFFNSEEDGLSAAELMADIDSNVKGLRAEDAKFYSLVLSPSEAELAHIDNDGEKLKDYTRKVMEQYAQNFQLKDGKQLGSEDIVWGATVHQERSYRGTDPEVAAGNAKVGDQRPGLQTHVHVIVSARDAGQKISLNPAGRRNRFDLMKWQAGAGKQFEKQFGYTAQAHEKLRPKQRDASRDAARAVKIAERVGGINGRVGKEQRLDPARVQQIAEGRQYDKTFYRMLSRVEERSKSGSPIDNAYHLLSTGKERPEPQRSASTVLQAVQQAVRSNTGRDEQTENIAEKKGRRSAELDIEM</sequence>
<dbReference type="EMBL" id="MDZB01000092">
    <property type="protein sequence ID" value="OGX87135.1"/>
    <property type="molecule type" value="Genomic_DNA"/>
</dbReference>
<name>A0A1G1T8F9_9BACT</name>
<evidence type="ECO:0000256" key="1">
    <source>
        <dbReference type="SAM" id="MobiDB-lite"/>
    </source>
</evidence>
<dbReference type="Pfam" id="PF18976">
    <property type="entry name" value="DUF5712"/>
    <property type="match status" value="1"/>
</dbReference>
<dbReference type="Proteomes" id="UP000176294">
    <property type="component" value="Unassembled WGS sequence"/>
</dbReference>
<feature type="region of interest" description="Disordered" evidence="1">
    <location>
        <begin position="274"/>
        <end position="339"/>
    </location>
</feature>